<dbReference type="PANTHER" id="PTHR43595:SF2">
    <property type="entry name" value="SMALL RIBOSOMAL SUBUNIT PROTEIN MS42"/>
    <property type="match status" value="1"/>
</dbReference>
<dbReference type="GO" id="GO:0005737">
    <property type="term" value="C:cytoplasm"/>
    <property type="evidence" value="ECO:0007669"/>
    <property type="project" value="TreeGrafter"/>
</dbReference>
<organism evidence="9 10">
    <name type="scientific">Candidatus Staskawiczbacteria bacterium RIFCSPHIGHO2_02_FULL_34_10</name>
    <dbReference type="NCBI Taxonomy" id="1802205"/>
    <lineage>
        <taxon>Bacteria</taxon>
        <taxon>Candidatus Staskawicziibacteriota</taxon>
    </lineage>
</organism>
<dbReference type="EMBL" id="MHOR01000010">
    <property type="protein sequence ID" value="OGZ67365.1"/>
    <property type="molecule type" value="Genomic_DNA"/>
</dbReference>
<evidence type="ECO:0000256" key="3">
    <source>
        <dbReference type="ARBA" id="ARBA00022723"/>
    </source>
</evidence>
<feature type="binding site" evidence="5">
    <location>
        <position position="176"/>
    </location>
    <ligand>
        <name>Mn(2+)</name>
        <dbReference type="ChEBI" id="CHEBI:29035"/>
    </ligand>
</feature>
<feature type="binding site" evidence="5">
    <location>
        <position position="93"/>
    </location>
    <ligand>
        <name>Mn(2+)</name>
        <dbReference type="ChEBI" id="CHEBI:29035"/>
    </ligand>
</feature>
<keyword evidence="4 6" id="KW-0560">Oxidoreductase</keyword>
<dbReference type="SUPFAM" id="SSF54719">
    <property type="entry name" value="Fe,Mn superoxide dismutase (SOD), C-terminal domain"/>
    <property type="match status" value="1"/>
</dbReference>
<dbReference type="PIRSF" id="PIRSF000349">
    <property type="entry name" value="SODismutase"/>
    <property type="match status" value="1"/>
</dbReference>
<comment type="caution">
    <text evidence="9">The sequence shown here is derived from an EMBL/GenBank/DDBJ whole genome shotgun (WGS) entry which is preliminary data.</text>
</comment>
<evidence type="ECO:0000313" key="9">
    <source>
        <dbReference type="EMBL" id="OGZ67365.1"/>
    </source>
</evidence>
<evidence type="ECO:0000256" key="1">
    <source>
        <dbReference type="ARBA" id="ARBA00008714"/>
    </source>
</evidence>
<comment type="catalytic activity">
    <reaction evidence="6">
        <text>2 superoxide + 2 H(+) = H2O2 + O2</text>
        <dbReference type="Rhea" id="RHEA:20696"/>
        <dbReference type="ChEBI" id="CHEBI:15378"/>
        <dbReference type="ChEBI" id="CHEBI:15379"/>
        <dbReference type="ChEBI" id="CHEBI:16240"/>
        <dbReference type="ChEBI" id="CHEBI:18421"/>
        <dbReference type="EC" id="1.15.1.1"/>
    </reaction>
</comment>
<evidence type="ECO:0000256" key="2">
    <source>
        <dbReference type="ARBA" id="ARBA00012682"/>
    </source>
</evidence>
<dbReference type="GO" id="GO:0046872">
    <property type="term" value="F:metal ion binding"/>
    <property type="evidence" value="ECO:0007669"/>
    <property type="project" value="UniProtKB-KW"/>
</dbReference>
<dbReference type="Gene3D" id="3.55.40.20">
    <property type="entry name" value="Iron/manganese superoxide dismutase, C-terminal domain"/>
    <property type="match status" value="1"/>
</dbReference>
<evidence type="ECO:0000313" key="10">
    <source>
        <dbReference type="Proteomes" id="UP000178380"/>
    </source>
</evidence>
<dbReference type="FunFam" id="3.55.40.20:FF:000001">
    <property type="entry name" value="Superoxide dismutase"/>
    <property type="match status" value="1"/>
</dbReference>
<dbReference type="InterPro" id="IPR001189">
    <property type="entry name" value="Mn/Fe_SOD"/>
</dbReference>
<name>A0A1G2HXZ7_9BACT</name>
<dbReference type="STRING" id="1802205.A3C58_03695"/>
<accession>A0A1G2HXZ7</accession>
<dbReference type="Proteomes" id="UP000178380">
    <property type="component" value="Unassembled WGS sequence"/>
</dbReference>
<dbReference type="InterPro" id="IPR019832">
    <property type="entry name" value="Mn/Fe_SOD_C"/>
</dbReference>
<evidence type="ECO:0000256" key="4">
    <source>
        <dbReference type="ARBA" id="ARBA00023002"/>
    </source>
</evidence>
<dbReference type="PANTHER" id="PTHR43595">
    <property type="entry name" value="37S RIBOSOMAL PROTEIN S26, MITOCHONDRIAL"/>
    <property type="match status" value="1"/>
</dbReference>
<dbReference type="PRINTS" id="PR01703">
    <property type="entry name" value="MNSODISMTASE"/>
</dbReference>
<dbReference type="InterPro" id="IPR036324">
    <property type="entry name" value="Mn/Fe_SOD_N_sf"/>
</dbReference>
<gene>
    <name evidence="9" type="ORF">A3C58_03695</name>
</gene>
<dbReference type="InterPro" id="IPR036314">
    <property type="entry name" value="SOD_C_sf"/>
</dbReference>
<evidence type="ECO:0000259" key="8">
    <source>
        <dbReference type="Pfam" id="PF02777"/>
    </source>
</evidence>
<reference evidence="9 10" key="1">
    <citation type="journal article" date="2016" name="Nat. Commun.">
        <title>Thousands of microbial genomes shed light on interconnected biogeochemical processes in an aquifer system.</title>
        <authorList>
            <person name="Anantharaman K."/>
            <person name="Brown C.T."/>
            <person name="Hug L.A."/>
            <person name="Sharon I."/>
            <person name="Castelle C.J."/>
            <person name="Probst A.J."/>
            <person name="Thomas B.C."/>
            <person name="Singh A."/>
            <person name="Wilkins M.J."/>
            <person name="Karaoz U."/>
            <person name="Brodie E.L."/>
            <person name="Williams K.H."/>
            <person name="Hubbard S.S."/>
            <person name="Banfield J.F."/>
        </authorList>
    </citation>
    <scope>NUCLEOTIDE SEQUENCE [LARGE SCALE GENOMIC DNA]</scope>
</reference>
<dbReference type="Pfam" id="PF00081">
    <property type="entry name" value="Sod_Fe_N"/>
    <property type="match status" value="1"/>
</dbReference>
<dbReference type="Pfam" id="PF02777">
    <property type="entry name" value="Sod_Fe_C"/>
    <property type="match status" value="1"/>
</dbReference>
<dbReference type="GO" id="GO:0004784">
    <property type="term" value="F:superoxide dismutase activity"/>
    <property type="evidence" value="ECO:0007669"/>
    <property type="project" value="UniProtKB-EC"/>
</dbReference>
<dbReference type="EC" id="1.15.1.1" evidence="2 6"/>
<dbReference type="InterPro" id="IPR019833">
    <property type="entry name" value="Mn/Fe_SOD_BS"/>
</dbReference>
<feature type="binding site" evidence="5">
    <location>
        <position position="180"/>
    </location>
    <ligand>
        <name>Mn(2+)</name>
        <dbReference type="ChEBI" id="CHEBI:29035"/>
    </ligand>
</feature>
<feature type="domain" description="Manganese/iron superoxide dismutase C-terminal" evidence="8">
    <location>
        <begin position="108"/>
        <end position="209"/>
    </location>
</feature>
<comment type="function">
    <text evidence="6">Destroys radicals which are normally produced within the cells and which are toxic to biological systems.</text>
</comment>
<feature type="domain" description="Manganese/iron superoxide dismutase N-terminal" evidence="7">
    <location>
        <begin position="6"/>
        <end position="101"/>
    </location>
</feature>
<evidence type="ECO:0000256" key="5">
    <source>
        <dbReference type="PIRSR" id="PIRSR000349-1"/>
    </source>
</evidence>
<protein>
    <recommendedName>
        <fullName evidence="2 6">Superoxide dismutase</fullName>
        <ecNumber evidence="2 6">1.15.1.1</ecNumber>
    </recommendedName>
</protein>
<dbReference type="InterPro" id="IPR019831">
    <property type="entry name" value="Mn/Fe_SOD_N"/>
</dbReference>
<sequence>MEKKLYILSDLPYDYNTLEPYIDEETMKLHHDKHHAAYVNNLNVAIEKFPDLFSTLRLGSGQESVEELIINLNDVPEEIRTAVRNNAGGHINHSLFWQSMAPNSGGEPSGNLAEEINKTFGSFSEFTSKFNDAGVKRFGSGWVWLVLTKDGKLDIVSTPNQDNPIMDGHKPILGNDVWEHAYYLKYKNMRADYLKAWWNVVNWQEVEKRFK</sequence>
<evidence type="ECO:0000256" key="6">
    <source>
        <dbReference type="RuleBase" id="RU000414"/>
    </source>
</evidence>
<dbReference type="AlphaFoldDB" id="A0A1G2HXZ7"/>
<feature type="binding site" evidence="5">
    <location>
        <position position="30"/>
    </location>
    <ligand>
        <name>Mn(2+)</name>
        <dbReference type="ChEBI" id="CHEBI:29035"/>
    </ligand>
</feature>
<dbReference type="SUPFAM" id="SSF46609">
    <property type="entry name" value="Fe,Mn superoxide dismutase (SOD), N-terminal domain"/>
    <property type="match status" value="1"/>
</dbReference>
<keyword evidence="3 5" id="KW-0479">Metal-binding</keyword>
<dbReference type="FunFam" id="1.10.287.990:FF:000001">
    <property type="entry name" value="Superoxide dismutase"/>
    <property type="match status" value="1"/>
</dbReference>
<evidence type="ECO:0000259" key="7">
    <source>
        <dbReference type="Pfam" id="PF00081"/>
    </source>
</evidence>
<dbReference type="Gene3D" id="1.10.287.990">
    <property type="entry name" value="Fe,Mn superoxide dismutase (SOD) domain"/>
    <property type="match status" value="1"/>
</dbReference>
<dbReference type="PROSITE" id="PS00088">
    <property type="entry name" value="SOD_MN"/>
    <property type="match status" value="1"/>
</dbReference>
<comment type="similarity">
    <text evidence="1 6">Belongs to the iron/manganese superoxide dismutase family.</text>
</comment>
<proteinExistence type="inferred from homology"/>